<dbReference type="Proteomes" id="UP000585437">
    <property type="component" value="Unassembled WGS sequence"/>
</dbReference>
<reference evidence="6 7" key="1">
    <citation type="submission" date="2020-08" db="EMBL/GenBank/DDBJ databases">
        <title>The Agave Microbiome: Exploring the role of microbial communities in plant adaptations to desert environments.</title>
        <authorList>
            <person name="Partida-Martinez L.P."/>
        </authorList>
    </citation>
    <scope>NUCLEOTIDE SEQUENCE [LARGE SCALE GENOMIC DNA]</scope>
    <source>
        <strain evidence="6 7">AS3.12</strain>
    </source>
</reference>
<dbReference type="Gene3D" id="3.30.565.10">
    <property type="entry name" value="Histidine kinase-like ATPase, C-terminal domain"/>
    <property type="match status" value="1"/>
</dbReference>
<dbReference type="SMART" id="SM00387">
    <property type="entry name" value="HATPase_c"/>
    <property type="match status" value="1"/>
</dbReference>
<proteinExistence type="predicted"/>
<keyword evidence="3" id="KW-0902">Two-component regulatory system</keyword>
<dbReference type="InterPro" id="IPR003594">
    <property type="entry name" value="HATPase_dom"/>
</dbReference>
<sequence length="508" mass="54890">MSRRPDRNTSAIATIPESLLHEGRNELIIHLVTWGPVGGYLDSVYAGPDKVLRPVHDQRSIMFETLPLILVAGQATLGAILGLIWINRRNDRSYGLLALAMLIGFFQYFVSMPASPQTLGLVGAAVVTQAPLVLHFIVRFIDMPPPRWLHLTFVPGIIIAFAGLTGQHDLLHAIFLPLGPPTIALCAAVACVLLGNAALRGNRKALIMAPVFSVMLGCALNDILTVSRLLPGERIFIGWFGYSIVLIVIGVWLTWRFVQALNDADSFADRLVKQVSEAEVKLRASFSREEERARAAALASERTRLMRDLHDGLGGQLVSIVALAEQPRDTTNTIGDAARAALRDLRLVINAMEEIDGDLMLALGSWRERISGQLRAHDMQLVWSVQSSHGLPVYPGLRPRHVIQVIRLLDEAVTNAIKHSGASIVTIMIETIPGPDGDARGQISVRDNGCGFAVDAVNGAGTVQGRGLLNMKKRAALCDVTLSVTSAPLGTTVSLLLPADFPEATQGG</sequence>
<evidence type="ECO:0000256" key="2">
    <source>
        <dbReference type="ARBA" id="ARBA00022777"/>
    </source>
</evidence>
<organism evidence="6 7">
    <name type="scientific">Rhizobium soli</name>
    <dbReference type="NCBI Taxonomy" id="424798"/>
    <lineage>
        <taxon>Bacteria</taxon>
        <taxon>Pseudomonadati</taxon>
        <taxon>Pseudomonadota</taxon>
        <taxon>Alphaproteobacteria</taxon>
        <taxon>Hyphomicrobiales</taxon>
        <taxon>Rhizobiaceae</taxon>
        <taxon>Rhizobium/Agrobacterium group</taxon>
        <taxon>Rhizobium</taxon>
    </lineage>
</organism>
<feature type="transmembrane region" description="Helical" evidence="4">
    <location>
        <begin position="206"/>
        <end position="224"/>
    </location>
</feature>
<dbReference type="EMBL" id="JACHBU010000010">
    <property type="protein sequence ID" value="MBB6510742.1"/>
    <property type="molecule type" value="Genomic_DNA"/>
</dbReference>
<dbReference type="RefSeq" id="WP_184655843.1">
    <property type="nucleotide sequence ID" value="NZ_JACHBU010000010.1"/>
</dbReference>
<dbReference type="Gene3D" id="1.20.5.1930">
    <property type="match status" value="1"/>
</dbReference>
<evidence type="ECO:0000313" key="7">
    <source>
        <dbReference type="Proteomes" id="UP000585437"/>
    </source>
</evidence>
<accession>A0A7X0JQ07</accession>
<feature type="transmembrane region" description="Helical" evidence="4">
    <location>
        <begin position="66"/>
        <end position="86"/>
    </location>
</feature>
<keyword evidence="4" id="KW-1133">Transmembrane helix</keyword>
<evidence type="ECO:0000256" key="3">
    <source>
        <dbReference type="ARBA" id="ARBA00023012"/>
    </source>
</evidence>
<evidence type="ECO:0000313" key="6">
    <source>
        <dbReference type="EMBL" id="MBB6510742.1"/>
    </source>
</evidence>
<dbReference type="SUPFAM" id="SSF55874">
    <property type="entry name" value="ATPase domain of HSP90 chaperone/DNA topoisomerase II/histidine kinase"/>
    <property type="match status" value="1"/>
</dbReference>
<protein>
    <submittedName>
        <fullName evidence="6">Signal transduction histidine kinase</fullName>
    </submittedName>
</protein>
<dbReference type="PANTHER" id="PTHR24421">
    <property type="entry name" value="NITRATE/NITRITE SENSOR PROTEIN NARX-RELATED"/>
    <property type="match status" value="1"/>
</dbReference>
<feature type="transmembrane region" description="Helical" evidence="4">
    <location>
        <begin position="93"/>
        <end position="110"/>
    </location>
</feature>
<feature type="transmembrane region" description="Helical" evidence="4">
    <location>
        <begin position="178"/>
        <end position="199"/>
    </location>
</feature>
<gene>
    <name evidence="6" type="ORF">F4695_004134</name>
</gene>
<keyword evidence="2 6" id="KW-0418">Kinase</keyword>
<dbReference type="GO" id="GO:0000160">
    <property type="term" value="P:phosphorelay signal transduction system"/>
    <property type="evidence" value="ECO:0007669"/>
    <property type="project" value="UniProtKB-KW"/>
</dbReference>
<dbReference type="InterPro" id="IPR036890">
    <property type="entry name" value="HATPase_C_sf"/>
</dbReference>
<feature type="transmembrane region" description="Helical" evidence="4">
    <location>
        <begin position="122"/>
        <end position="141"/>
    </location>
</feature>
<dbReference type="CDD" id="cd16917">
    <property type="entry name" value="HATPase_UhpB-NarQ-NarX-like"/>
    <property type="match status" value="1"/>
</dbReference>
<dbReference type="AlphaFoldDB" id="A0A7X0JQ07"/>
<feature type="transmembrane region" description="Helical" evidence="4">
    <location>
        <begin position="236"/>
        <end position="255"/>
    </location>
</feature>
<name>A0A7X0JQ07_9HYPH</name>
<feature type="transmembrane region" description="Helical" evidence="4">
    <location>
        <begin position="148"/>
        <end position="166"/>
    </location>
</feature>
<keyword evidence="4" id="KW-0812">Transmembrane</keyword>
<dbReference type="PANTHER" id="PTHR24421:SF58">
    <property type="entry name" value="SIGNAL TRANSDUCTION HISTIDINE-PROTEIN KINASE_PHOSPHATASE UHPB"/>
    <property type="match status" value="1"/>
</dbReference>
<dbReference type="GO" id="GO:0016301">
    <property type="term" value="F:kinase activity"/>
    <property type="evidence" value="ECO:0007669"/>
    <property type="project" value="UniProtKB-KW"/>
</dbReference>
<keyword evidence="1" id="KW-0808">Transferase</keyword>
<dbReference type="InterPro" id="IPR050482">
    <property type="entry name" value="Sensor_HK_TwoCompSys"/>
</dbReference>
<evidence type="ECO:0000256" key="1">
    <source>
        <dbReference type="ARBA" id="ARBA00022679"/>
    </source>
</evidence>
<evidence type="ECO:0000256" key="4">
    <source>
        <dbReference type="SAM" id="Phobius"/>
    </source>
</evidence>
<keyword evidence="4" id="KW-0472">Membrane</keyword>
<keyword evidence="7" id="KW-1185">Reference proteome</keyword>
<evidence type="ECO:0000259" key="5">
    <source>
        <dbReference type="SMART" id="SM00387"/>
    </source>
</evidence>
<comment type="caution">
    <text evidence="6">The sequence shown here is derived from an EMBL/GenBank/DDBJ whole genome shotgun (WGS) entry which is preliminary data.</text>
</comment>
<feature type="domain" description="Histidine kinase/HSP90-like ATPase" evidence="5">
    <location>
        <begin position="400"/>
        <end position="501"/>
    </location>
</feature>
<dbReference type="Pfam" id="PF02518">
    <property type="entry name" value="HATPase_c"/>
    <property type="match status" value="1"/>
</dbReference>